<proteinExistence type="inferred from homology"/>
<comment type="function">
    <text evidence="2">Phosphorylates Ins(1,3,4,5,6)P5 at position 2 to form Ins(1,2,3,4,5,6)P6 (InsP6 or phytate).</text>
</comment>
<gene>
    <name evidence="4" type="ORF">O3P69_018737</name>
</gene>
<accession>A0AAW0ST95</accession>
<keyword evidence="2" id="KW-0808">Transferase</keyword>
<evidence type="ECO:0000313" key="5">
    <source>
        <dbReference type="Proteomes" id="UP001487740"/>
    </source>
</evidence>
<evidence type="ECO:0000256" key="2">
    <source>
        <dbReference type="RuleBase" id="RU364126"/>
    </source>
</evidence>
<keyword evidence="2" id="KW-0547">Nucleotide-binding</keyword>
<comment type="similarity">
    <text evidence="1">Belongs to the IPK1 type 2 family.</text>
</comment>
<keyword evidence="2" id="KW-0067">ATP-binding</keyword>
<comment type="catalytic activity">
    <reaction evidence="2">
        <text>1D-myo-inositol 1,3,4,5,6-pentakisphosphate + ATP = 1D-myo-inositol hexakisphosphate + ADP + H(+)</text>
        <dbReference type="Rhea" id="RHEA:20313"/>
        <dbReference type="ChEBI" id="CHEBI:15378"/>
        <dbReference type="ChEBI" id="CHEBI:30616"/>
        <dbReference type="ChEBI" id="CHEBI:57733"/>
        <dbReference type="ChEBI" id="CHEBI:58130"/>
        <dbReference type="ChEBI" id="CHEBI:456216"/>
        <dbReference type="EC" id="2.7.1.158"/>
    </reaction>
</comment>
<keyword evidence="5" id="KW-1185">Reference proteome</keyword>
<evidence type="ECO:0000256" key="1">
    <source>
        <dbReference type="ARBA" id="ARBA00007229"/>
    </source>
</evidence>
<dbReference type="InterPro" id="IPR043001">
    <property type="entry name" value="IP5_2-K_N_lobe"/>
</dbReference>
<keyword evidence="2" id="KW-0418">Kinase</keyword>
<evidence type="ECO:0000313" key="4">
    <source>
        <dbReference type="EMBL" id="KAK8378012.1"/>
    </source>
</evidence>
<dbReference type="EMBL" id="JARAKH010000046">
    <property type="protein sequence ID" value="KAK8378012.1"/>
    <property type="molecule type" value="Genomic_DNA"/>
</dbReference>
<dbReference type="GO" id="GO:0005524">
    <property type="term" value="F:ATP binding"/>
    <property type="evidence" value="ECO:0007669"/>
    <property type="project" value="UniProtKB-KW"/>
</dbReference>
<dbReference type="EC" id="2.7.1.158" evidence="2"/>
<comment type="caution">
    <text evidence="4">The sequence shown here is derived from an EMBL/GenBank/DDBJ whole genome shotgun (WGS) entry which is preliminary data.</text>
</comment>
<evidence type="ECO:0000256" key="3">
    <source>
        <dbReference type="SAM" id="MobiDB-lite"/>
    </source>
</evidence>
<comment type="domain">
    <text evidence="2">The EXKPK motif is conserved in inositol-pentakisphosphate 2-kinases of both family 1 and 2.</text>
</comment>
<reference evidence="4 5" key="1">
    <citation type="submission" date="2023-03" db="EMBL/GenBank/DDBJ databases">
        <title>High-quality genome of Scylla paramamosain provides insights in environmental adaptation.</title>
        <authorList>
            <person name="Zhang L."/>
        </authorList>
    </citation>
    <scope>NUCLEOTIDE SEQUENCE [LARGE SCALE GENOMIC DNA]</scope>
    <source>
        <strain evidence="4">LZ_2023a</strain>
        <tissue evidence="4">Muscle</tissue>
    </source>
</reference>
<sequence>MPDSVPRAAGGGGGGAGTLPLAPRHAPRAVSPLSEMLTAPPPSPSLVLGGPPSHPDHRLAPPCSPTRRMGRGSRACPRLPPALAVTPSDLMYRGEGADHVVLGLRKLGRVVRLRKTSIGSGLSREELVRRAARDLEVLARVGRPVLGRLLTDAAHLVLVSPRPDSALSDTLLPWRRGDREGKEINTHGVACICPDATTIFIPRHDTTTPTPPTPAPCQKCGCGTAVPKGGEEHVHRD</sequence>
<dbReference type="AlphaFoldDB" id="A0AAW0ST95"/>
<protein>
    <recommendedName>
        <fullName evidence="2">Inositol-pentakisphosphate 2-kinase</fullName>
        <ecNumber evidence="2">2.7.1.158</ecNumber>
    </recommendedName>
</protein>
<dbReference type="Proteomes" id="UP001487740">
    <property type="component" value="Unassembled WGS sequence"/>
</dbReference>
<organism evidence="4 5">
    <name type="scientific">Scylla paramamosain</name>
    <name type="common">Mud crab</name>
    <dbReference type="NCBI Taxonomy" id="85552"/>
    <lineage>
        <taxon>Eukaryota</taxon>
        <taxon>Metazoa</taxon>
        <taxon>Ecdysozoa</taxon>
        <taxon>Arthropoda</taxon>
        <taxon>Crustacea</taxon>
        <taxon>Multicrustacea</taxon>
        <taxon>Malacostraca</taxon>
        <taxon>Eumalacostraca</taxon>
        <taxon>Eucarida</taxon>
        <taxon>Decapoda</taxon>
        <taxon>Pleocyemata</taxon>
        <taxon>Brachyura</taxon>
        <taxon>Eubrachyura</taxon>
        <taxon>Portunoidea</taxon>
        <taxon>Portunidae</taxon>
        <taxon>Portuninae</taxon>
        <taxon>Scylla</taxon>
    </lineage>
</organism>
<dbReference type="Pfam" id="PF06090">
    <property type="entry name" value="Ins_P5_2-kin"/>
    <property type="match status" value="1"/>
</dbReference>
<name>A0AAW0ST95_SCYPA</name>
<dbReference type="Gene3D" id="3.30.200.110">
    <property type="entry name" value="Inositol-pentakisphosphate 2-kinase, N-lobe"/>
    <property type="match status" value="1"/>
</dbReference>
<dbReference type="InterPro" id="IPR009286">
    <property type="entry name" value="Ins_P5_2-kin"/>
</dbReference>
<dbReference type="GO" id="GO:0035299">
    <property type="term" value="F:inositol-1,3,4,5,6-pentakisphosphate 2-kinase activity"/>
    <property type="evidence" value="ECO:0007669"/>
    <property type="project" value="UniProtKB-EC"/>
</dbReference>
<feature type="region of interest" description="Disordered" evidence="3">
    <location>
        <begin position="1"/>
        <end position="80"/>
    </location>
</feature>